<sequence>MDTRKRLVLSLIVFVSSIFSQELEIPEITVYGEKEIDVLMRKKSIPFFITYPDSFILKDEDIKLKDEKIKEREIKNFGFYLKTSIGSFDTSLVSYNENITFFAQNIYIPLLLDFGIKRDYKTYDYDIDGIFSFYPFDEQNFFSEYSKIKTDSVEEIFSFSYLFIKDYINIRCGLLTRNSNIYIIFDLNGIYRSFSFNLYTLDRFFPDSNISFSLNYDMNENFRMGISFKKYPLPLFTYLFPNSTIFIKSEFSKSSPYFLSNIYSSYFYPFFLDDIYRITIGNNFIKTGYALLFSNDSFYNGLSFSLHNPFIINLYYFFSGDKNIFGDLSIDIKKRFLFSLIFLKMGTFNIGFGADIKINEFFTIFGEMNSIYRSSTDNSFFIRTGLKIKGVF</sequence>
<dbReference type="EMBL" id="DTHG01000028">
    <property type="protein sequence ID" value="HGW91373.1"/>
    <property type="molecule type" value="Genomic_DNA"/>
</dbReference>
<proteinExistence type="predicted"/>
<comment type="caution">
    <text evidence="1">The sequence shown here is derived from an EMBL/GenBank/DDBJ whole genome shotgun (WGS) entry which is preliminary data.</text>
</comment>
<name>A0A7C4U6K3_UNCW3</name>
<evidence type="ECO:0008006" key="2">
    <source>
        <dbReference type="Google" id="ProtNLM"/>
    </source>
</evidence>
<accession>A0A7C4U6K3</accession>
<reference evidence="1" key="1">
    <citation type="journal article" date="2020" name="mSystems">
        <title>Genome- and Community-Level Interaction Insights into Carbon Utilization and Element Cycling Functions of Hydrothermarchaeota in Hydrothermal Sediment.</title>
        <authorList>
            <person name="Zhou Z."/>
            <person name="Liu Y."/>
            <person name="Xu W."/>
            <person name="Pan J."/>
            <person name="Luo Z.H."/>
            <person name="Li M."/>
        </authorList>
    </citation>
    <scope>NUCLEOTIDE SEQUENCE [LARGE SCALE GENOMIC DNA]</scope>
    <source>
        <strain evidence="1">SpSt-780</strain>
    </source>
</reference>
<gene>
    <name evidence="1" type="ORF">ENV67_02375</name>
</gene>
<organism evidence="1">
    <name type="scientific">candidate division WOR-3 bacterium</name>
    <dbReference type="NCBI Taxonomy" id="2052148"/>
    <lineage>
        <taxon>Bacteria</taxon>
        <taxon>Bacteria division WOR-3</taxon>
    </lineage>
</organism>
<protein>
    <recommendedName>
        <fullName evidence="2">DUF5723 domain-containing protein</fullName>
    </recommendedName>
</protein>
<dbReference type="AlphaFoldDB" id="A0A7C4U6K3"/>
<evidence type="ECO:0000313" key="1">
    <source>
        <dbReference type="EMBL" id="HGW91373.1"/>
    </source>
</evidence>